<keyword evidence="2" id="KW-1185">Reference proteome</keyword>
<comment type="caution">
    <text evidence="1">The sequence shown here is derived from an EMBL/GenBank/DDBJ whole genome shotgun (WGS) entry which is preliminary data.</text>
</comment>
<dbReference type="OrthoDB" id="2904358at2759"/>
<organism evidence="1 2">
    <name type="scientific">Coprinellus micaceus</name>
    <name type="common">Glistening ink-cap mushroom</name>
    <name type="synonym">Coprinus micaceus</name>
    <dbReference type="NCBI Taxonomy" id="71717"/>
    <lineage>
        <taxon>Eukaryota</taxon>
        <taxon>Fungi</taxon>
        <taxon>Dikarya</taxon>
        <taxon>Basidiomycota</taxon>
        <taxon>Agaricomycotina</taxon>
        <taxon>Agaricomycetes</taxon>
        <taxon>Agaricomycetidae</taxon>
        <taxon>Agaricales</taxon>
        <taxon>Agaricineae</taxon>
        <taxon>Psathyrellaceae</taxon>
        <taxon>Coprinellus</taxon>
    </lineage>
</organism>
<reference evidence="1 2" key="1">
    <citation type="journal article" date="2019" name="Nat. Ecol. Evol.">
        <title>Megaphylogeny resolves global patterns of mushroom evolution.</title>
        <authorList>
            <person name="Varga T."/>
            <person name="Krizsan K."/>
            <person name="Foldi C."/>
            <person name="Dima B."/>
            <person name="Sanchez-Garcia M."/>
            <person name="Sanchez-Ramirez S."/>
            <person name="Szollosi G.J."/>
            <person name="Szarkandi J.G."/>
            <person name="Papp V."/>
            <person name="Albert L."/>
            <person name="Andreopoulos W."/>
            <person name="Angelini C."/>
            <person name="Antonin V."/>
            <person name="Barry K.W."/>
            <person name="Bougher N.L."/>
            <person name="Buchanan P."/>
            <person name="Buyck B."/>
            <person name="Bense V."/>
            <person name="Catcheside P."/>
            <person name="Chovatia M."/>
            <person name="Cooper J."/>
            <person name="Damon W."/>
            <person name="Desjardin D."/>
            <person name="Finy P."/>
            <person name="Geml J."/>
            <person name="Haridas S."/>
            <person name="Hughes K."/>
            <person name="Justo A."/>
            <person name="Karasinski D."/>
            <person name="Kautmanova I."/>
            <person name="Kiss B."/>
            <person name="Kocsube S."/>
            <person name="Kotiranta H."/>
            <person name="LaButti K.M."/>
            <person name="Lechner B.E."/>
            <person name="Liimatainen K."/>
            <person name="Lipzen A."/>
            <person name="Lukacs Z."/>
            <person name="Mihaltcheva S."/>
            <person name="Morgado L.N."/>
            <person name="Niskanen T."/>
            <person name="Noordeloos M.E."/>
            <person name="Ohm R.A."/>
            <person name="Ortiz-Santana B."/>
            <person name="Ovrebo C."/>
            <person name="Racz N."/>
            <person name="Riley R."/>
            <person name="Savchenko A."/>
            <person name="Shiryaev A."/>
            <person name="Soop K."/>
            <person name="Spirin V."/>
            <person name="Szebenyi C."/>
            <person name="Tomsovsky M."/>
            <person name="Tulloss R.E."/>
            <person name="Uehling J."/>
            <person name="Grigoriev I.V."/>
            <person name="Vagvolgyi C."/>
            <person name="Papp T."/>
            <person name="Martin F.M."/>
            <person name="Miettinen O."/>
            <person name="Hibbett D.S."/>
            <person name="Nagy L.G."/>
        </authorList>
    </citation>
    <scope>NUCLEOTIDE SEQUENCE [LARGE SCALE GENOMIC DNA]</scope>
    <source>
        <strain evidence="1 2">FP101781</strain>
    </source>
</reference>
<protein>
    <submittedName>
        <fullName evidence="1">Uncharacterized protein</fullName>
    </submittedName>
</protein>
<accession>A0A4Y7TEN7</accession>
<dbReference type="AlphaFoldDB" id="A0A4Y7TEN7"/>
<proteinExistence type="predicted"/>
<sequence>MVQSSFTALTPPSHITMPTFSQPLAEINYGLPIMKLARELQHEVLQYIAASRDRKRPALYSFACTCQALFNISLPFIVDKVFLCPTSGVQAPKRRSTLLWALERDAALRSYVKVVTVDFSHIPSHPGTERTNYCNIRRILEWLHSVRMLDLRCHSVGGWRELLVDAEGGFSVEPLRALRTPLSSSALTSLSICGLSFPSTVFSLCPNLKELVLGAWWGTSSVRSPGCRNHQGTAAEEPLHSTHPWYFKLAGGGSH</sequence>
<gene>
    <name evidence="1" type="ORF">FA13DRAFT_213642</name>
</gene>
<evidence type="ECO:0000313" key="1">
    <source>
        <dbReference type="EMBL" id="TEB32610.1"/>
    </source>
</evidence>
<name>A0A4Y7TEN7_COPMI</name>
<dbReference type="EMBL" id="QPFP01000014">
    <property type="protein sequence ID" value="TEB32610.1"/>
    <property type="molecule type" value="Genomic_DNA"/>
</dbReference>
<evidence type="ECO:0000313" key="2">
    <source>
        <dbReference type="Proteomes" id="UP000298030"/>
    </source>
</evidence>
<dbReference type="Proteomes" id="UP000298030">
    <property type="component" value="Unassembled WGS sequence"/>
</dbReference>